<proteinExistence type="predicted"/>
<reference evidence="2 3" key="2">
    <citation type="submission" date="2020-06" db="EMBL/GenBank/DDBJ databases">
        <title>Antribacter stalactiti gen. nov., sp. nov., a new member of the family Nacardiaceae isolated from a cave.</title>
        <authorList>
            <person name="Kim I.S."/>
        </authorList>
    </citation>
    <scope>NUCLEOTIDE SEQUENCE [LARGE SCALE GENOMIC DNA]</scope>
    <source>
        <strain evidence="2 3">YC2-7</strain>
    </source>
</reference>
<sequence>MQGRTRTALLTAAVVAPIVTAGLSLGGGTAAAATPPTISVTLWGATDWLLTWDGSPAASCVGTNGVVTANLAAKGTGLLSYSPGVYKVSVTCDGQQSATVTLYSPRDPLNDARTNFSNSNQGMFGS</sequence>
<dbReference type="EMBL" id="VCQU01000003">
    <property type="protein sequence ID" value="NMN95312.1"/>
    <property type="molecule type" value="Genomic_DNA"/>
</dbReference>
<reference evidence="2 3" key="1">
    <citation type="submission" date="2019-05" db="EMBL/GenBank/DDBJ databases">
        <authorList>
            <person name="Lee S.D."/>
        </authorList>
    </citation>
    <scope>NUCLEOTIDE SEQUENCE [LARGE SCALE GENOMIC DNA]</scope>
    <source>
        <strain evidence="2 3">YC2-7</strain>
    </source>
</reference>
<keyword evidence="3" id="KW-1185">Reference proteome</keyword>
<accession>A0A848KF19</accession>
<gene>
    <name evidence="2" type="ORF">FGL95_09740</name>
</gene>
<dbReference type="AlphaFoldDB" id="A0A848KF19"/>
<feature type="signal peptide" evidence="1">
    <location>
        <begin position="1"/>
        <end position="32"/>
    </location>
</feature>
<evidence type="ECO:0008006" key="4">
    <source>
        <dbReference type="Google" id="ProtNLM"/>
    </source>
</evidence>
<comment type="caution">
    <text evidence="2">The sequence shown here is derived from an EMBL/GenBank/DDBJ whole genome shotgun (WGS) entry which is preliminary data.</text>
</comment>
<dbReference type="RefSeq" id="WP_169586091.1">
    <property type="nucleotide sequence ID" value="NZ_VCQU01000003.1"/>
</dbReference>
<keyword evidence="1" id="KW-0732">Signal</keyword>
<protein>
    <recommendedName>
        <fullName evidence="4">Ig-like domain-containing protein</fullName>
    </recommendedName>
</protein>
<feature type="chain" id="PRO_5032396307" description="Ig-like domain-containing protein" evidence="1">
    <location>
        <begin position="33"/>
        <end position="126"/>
    </location>
</feature>
<dbReference type="Proteomes" id="UP000535543">
    <property type="component" value="Unassembled WGS sequence"/>
</dbReference>
<organism evidence="2 3">
    <name type="scientific">Antrihabitans stalactiti</name>
    <dbReference type="NCBI Taxonomy" id="2584121"/>
    <lineage>
        <taxon>Bacteria</taxon>
        <taxon>Bacillati</taxon>
        <taxon>Actinomycetota</taxon>
        <taxon>Actinomycetes</taxon>
        <taxon>Mycobacteriales</taxon>
        <taxon>Nocardiaceae</taxon>
        <taxon>Antrihabitans</taxon>
    </lineage>
</organism>
<evidence type="ECO:0000313" key="3">
    <source>
        <dbReference type="Proteomes" id="UP000535543"/>
    </source>
</evidence>
<evidence type="ECO:0000256" key="1">
    <source>
        <dbReference type="SAM" id="SignalP"/>
    </source>
</evidence>
<name>A0A848KF19_9NOCA</name>
<evidence type="ECO:0000313" key="2">
    <source>
        <dbReference type="EMBL" id="NMN95312.1"/>
    </source>
</evidence>